<sequence length="284" mass="29527">MAEPGGEPVRGQGVGKRAEPGTGSGRVRVGFDLQSRLPGGRLASDDADPLGAQRRVQGFEIEGQAGEGRLQGRGGLGLEPGPAAQGDQRHGPDRVARLFVVGLGQVGGMAGGAMRGRAVRLRGIHVEGAAGEGDRQNIDMDMVAGRVAMPPGDPRDRIGGNAEGSEHGADHVSPGLIREMHPLGRRQGDVEDRSGLPAVPGESLNNLAARPGRQACDRAADELGARAAVIRVGDRDVSMSLDVRPHVSFPVPRRTASRSSAITGSSRGRRSGHDVRAASRSWST</sequence>
<evidence type="ECO:0000256" key="1">
    <source>
        <dbReference type="SAM" id="MobiDB-lite"/>
    </source>
</evidence>
<protein>
    <submittedName>
        <fullName evidence="2">Uncharacterized protein</fullName>
    </submittedName>
</protein>
<keyword evidence="3" id="KW-1185">Reference proteome</keyword>
<feature type="compositionally biased region" description="Polar residues" evidence="1">
    <location>
        <begin position="257"/>
        <end position="266"/>
    </location>
</feature>
<feature type="region of interest" description="Disordered" evidence="1">
    <location>
        <begin position="187"/>
        <end position="206"/>
    </location>
</feature>
<dbReference type="EMBL" id="ONZF01000012">
    <property type="protein sequence ID" value="SPJ25940.1"/>
    <property type="molecule type" value="Genomic_DNA"/>
</dbReference>
<evidence type="ECO:0000313" key="3">
    <source>
        <dbReference type="Proteomes" id="UP000244912"/>
    </source>
</evidence>
<feature type="compositionally biased region" description="Gly residues" evidence="1">
    <location>
        <begin position="65"/>
        <end position="78"/>
    </location>
</feature>
<feature type="region of interest" description="Disordered" evidence="1">
    <location>
        <begin position="250"/>
        <end position="284"/>
    </location>
</feature>
<name>A0A2R8C0J5_9RHOB</name>
<gene>
    <name evidence="2" type="ORF">PAA8504_03796</name>
</gene>
<feature type="region of interest" description="Disordered" evidence="1">
    <location>
        <begin position="1"/>
        <end position="90"/>
    </location>
</feature>
<dbReference type="AlphaFoldDB" id="A0A2R8C0J5"/>
<reference evidence="2 3" key="1">
    <citation type="submission" date="2018-03" db="EMBL/GenBank/DDBJ databases">
        <authorList>
            <person name="Keele B.F."/>
        </authorList>
    </citation>
    <scope>NUCLEOTIDE SEQUENCE [LARGE SCALE GENOMIC DNA]</scope>
    <source>
        <strain evidence="2 3">CECT 8504</strain>
    </source>
</reference>
<proteinExistence type="predicted"/>
<evidence type="ECO:0000313" key="2">
    <source>
        <dbReference type="EMBL" id="SPJ25940.1"/>
    </source>
</evidence>
<organism evidence="2 3">
    <name type="scientific">Palleronia abyssalis</name>
    <dbReference type="NCBI Taxonomy" id="1501240"/>
    <lineage>
        <taxon>Bacteria</taxon>
        <taxon>Pseudomonadati</taxon>
        <taxon>Pseudomonadota</taxon>
        <taxon>Alphaproteobacteria</taxon>
        <taxon>Rhodobacterales</taxon>
        <taxon>Roseobacteraceae</taxon>
        <taxon>Palleronia</taxon>
    </lineage>
</organism>
<accession>A0A2R8C0J5</accession>
<dbReference type="Proteomes" id="UP000244912">
    <property type="component" value="Unassembled WGS sequence"/>
</dbReference>